<proteinExistence type="predicted"/>
<name>A0ABW3ZE93_9RHOB</name>
<feature type="region of interest" description="Disordered" evidence="1">
    <location>
        <begin position="350"/>
        <end position="413"/>
    </location>
</feature>
<feature type="compositionally biased region" description="Acidic residues" evidence="1">
    <location>
        <begin position="61"/>
        <end position="86"/>
    </location>
</feature>
<feature type="region of interest" description="Disordered" evidence="1">
    <location>
        <begin position="214"/>
        <end position="296"/>
    </location>
</feature>
<evidence type="ECO:0000313" key="3">
    <source>
        <dbReference type="Proteomes" id="UP001597135"/>
    </source>
</evidence>
<feature type="compositionally biased region" description="Acidic residues" evidence="1">
    <location>
        <begin position="138"/>
        <end position="163"/>
    </location>
</feature>
<dbReference type="EMBL" id="JBHTMU010000004">
    <property type="protein sequence ID" value="MFD1341438.1"/>
    <property type="molecule type" value="Genomic_DNA"/>
</dbReference>
<protein>
    <submittedName>
        <fullName evidence="2">Uncharacterized protein</fullName>
    </submittedName>
</protein>
<feature type="region of interest" description="Disordered" evidence="1">
    <location>
        <begin position="21"/>
        <end position="199"/>
    </location>
</feature>
<accession>A0ABW3ZE93</accession>
<gene>
    <name evidence="2" type="ORF">ACFQ4E_03310</name>
</gene>
<feature type="compositionally biased region" description="Acidic residues" evidence="1">
    <location>
        <begin position="173"/>
        <end position="188"/>
    </location>
</feature>
<keyword evidence="3" id="KW-1185">Reference proteome</keyword>
<comment type="caution">
    <text evidence="2">The sequence shown here is derived from an EMBL/GenBank/DDBJ whole genome shotgun (WGS) entry which is preliminary data.</text>
</comment>
<dbReference type="Proteomes" id="UP001597135">
    <property type="component" value="Unassembled WGS sequence"/>
</dbReference>
<sequence>MSKPVSNSEIEDVLSSIRRLVAESGRSSAPPARPSPDRSSFGGPALSEKLVLSPALRVPDEEPSEPEPEAFDAEETEAQIDLDEVVADTQTEDSQFLHERDSLSQPDSATETRDQFEFRRATGAEDDEFDAALYGSDHEDDDDLAELEDEAAWDDDADEDDVLEGAADGADALADEPDTSMDVAEELETSGTSGTGARAMLERLVRSEIAAVTEALASEETEDESDDDWEPAEIGAEVDATEDQFNDAASEDDWESDGPASVQDDEAQRASVTAAREADPTSDAGEQGETGDRIKVSLEQKIAELEAMIARSDEEWDGEDGSGGNAAFAAILGEAQPWQDADLDDAVEEAVATETYPETIDEPEDEPVPPAPRGRAPERVIPTRPARPTIDASTRFAPGEHDTVTPRRTATASGEHRLDLAAAMRQERAALIDEDMLREMVSDIVRQELQGSLGERITRNVRKLVRREIQRALSGTEFE</sequence>
<feature type="compositionally biased region" description="Acidic residues" evidence="1">
    <location>
        <begin position="217"/>
        <end position="231"/>
    </location>
</feature>
<feature type="compositionally biased region" description="Acidic residues" evidence="1">
    <location>
        <begin position="239"/>
        <end position="256"/>
    </location>
</feature>
<dbReference type="RefSeq" id="WP_386801496.1">
    <property type="nucleotide sequence ID" value="NZ_JBHTMU010000004.1"/>
</dbReference>
<organism evidence="2 3">
    <name type="scientific">Litorisediminicola beolgyonensis</name>
    <dbReference type="NCBI Taxonomy" id="1173614"/>
    <lineage>
        <taxon>Bacteria</taxon>
        <taxon>Pseudomonadati</taxon>
        <taxon>Pseudomonadota</taxon>
        <taxon>Alphaproteobacteria</taxon>
        <taxon>Rhodobacterales</taxon>
        <taxon>Paracoccaceae</taxon>
        <taxon>Litorisediminicola</taxon>
    </lineage>
</organism>
<reference evidence="3" key="1">
    <citation type="journal article" date="2019" name="Int. J. Syst. Evol. Microbiol.">
        <title>The Global Catalogue of Microorganisms (GCM) 10K type strain sequencing project: providing services to taxonomists for standard genome sequencing and annotation.</title>
        <authorList>
            <consortium name="The Broad Institute Genomics Platform"/>
            <consortium name="The Broad Institute Genome Sequencing Center for Infectious Disease"/>
            <person name="Wu L."/>
            <person name="Ma J."/>
        </authorList>
    </citation>
    <scope>NUCLEOTIDE SEQUENCE [LARGE SCALE GENOMIC DNA]</scope>
    <source>
        <strain evidence="3">CCUG 62953</strain>
    </source>
</reference>
<evidence type="ECO:0000313" key="2">
    <source>
        <dbReference type="EMBL" id="MFD1341438.1"/>
    </source>
</evidence>
<evidence type="ECO:0000256" key="1">
    <source>
        <dbReference type="SAM" id="MobiDB-lite"/>
    </source>
</evidence>
<feature type="compositionally biased region" description="Basic and acidic residues" evidence="1">
    <location>
        <begin position="110"/>
        <end position="123"/>
    </location>
</feature>